<dbReference type="InterPro" id="IPR016137">
    <property type="entry name" value="RGS"/>
</dbReference>
<dbReference type="PANTHER" id="PTHR22775">
    <property type="entry name" value="SORTING NEXIN"/>
    <property type="match status" value="1"/>
</dbReference>
<keyword evidence="8" id="KW-1185">Reference proteome</keyword>
<feature type="domain" description="PXA" evidence="6">
    <location>
        <begin position="103"/>
        <end position="289"/>
    </location>
</feature>
<protein>
    <submittedName>
        <fullName evidence="7">Structural protein MDM1</fullName>
    </submittedName>
</protein>
<evidence type="ECO:0000259" key="4">
    <source>
        <dbReference type="PROSITE" id="PS50132"/>
    </source>
</evidence>
<comment type="caution">
    <text evidence="7">The sequence shown here is derived from an EMBL/GenBank/DDBJ whole genome shotgun (WGS) entry which is preliminary data.</text>
</comment>
<dbReference type="EMBL" id="MPUK01000006">
    <property type="protein sequence ID" value="ONH66789.1"/>
    <property type="molecule type" value="Genomic_DNA"/>
</dbReference>
<proteinExistence type="inferred from homology"/>
<comment type="similarity">
    <text evidence="1">Belongs to the sorting nexin family.</text>
</comment>
<evidence type="ECO:0000259" key="6">
    <source>
        <dbReference type="PROSITE" id="PS51207"/>
    </source>
</evidence>
<feature type="domain" description="RGS" evidence="4">
    <location>
        <begin position="427"/>
        <end position="564"/>
    </location>
</feature>
<dbReference type="SMART" id="SM00312">
    <property type="entry name" value="PX"/>
    <property type="match status" value="1"/>
</dbReference>
<keyword evidence="3" id="KW-1133">Transmembrane helix</keyword>
<organism evidence="7 8">
    <name type="scientific">Cyberlindnera fabianii</name>
    <name type="common">Yeast</name>
    <name type="synonym">Hansenula fabianii</name>
    <dbReference type="NCBI Taxonomy" id="36022"/>
    <lineage>
        <taxon>Eukaryota</taxon>
        <taxon>Fungi</taxon>
        <taxon>Dikarya</taxon>
        <taxon>Ascomycota</taxon>
        <taxon>Saccharomycotina</taxon>
        <taxon>Saccharomycetes</taxon>
        <taxon>Phaffomycetales</taxon>
        <taxon>Phaffomycetaceae</taxon>
        <taxon>Cyberlindnera</taxon>
    </lineage>
</organism>
<gene>
    <name evidence="7" type="ORF">BON22_3414</name>
</gene>
<dbReference type="SUPFAM" id="SSF48097">
    <property type="entry name" value="Regulator of G-protein signaling, RGS"/>
    <property type="match status" value="1"/>
</dbReference>
<evidence type="ECO:0000313" key="7">
    <source>
        <dbReference type="EMBL" id="ONH66789.1"/>
    </source>
</evidence>
<dbReference type="Pfam" id="PF00615">
    <property type="entry name" value="RGS"/>
    <property type="match status" value="1"/>
</dbReference>
<dbReference type="PANTHER" id="PTHR22775:SF3">
    <property type="entry name" value="SORTING NEXIN-13"/>
    <property type="match status" value="1"/>
</dbReference>
<dbReference type="InterPro" id="IPR003114">
    <property type="entry name" value="Phox_assoc"/>
</dbReference>
<dbReference type="GO" id="GO:0035091">
    <property type="term" value="F:phosphatidylinositol binding"/>
    <property type="evidence" value="ECO:0007669"/>
    <property type="project" value="InterPro"/>
</dbReference>
<dbReference type="InterPro" id="IPR036305">
    <property type="entry name" value="RGS_sf"/>
</dbReference>
<dbReference type="InterPro" id="IPR001683">
    <property type="entry name" value="PX_dom"/>
</dbReference>
<dbReference type="VEuPathDB" id="FungiDB:BON22_3414"/>
<keyword evidence="3" id="KW-0812">Transmembrane</keyword>
<dbReference type="Gene3D" id="3.30.1520.10">
    <property type="entry name" value="Phox-like domain"/>
    <property type="match status" value="1"/>
</dbReference>
<dbReference type="InterPro" id="IPR044926">
    <property type="entry name" value="RGS_subdomain_2"/>
</dbReference>
<dbReference type="Pfam" id="PF00787">
    <property type="entry name" value="PX"/>
    <property type="match status" value="1"/>
</dbReference>
<feature type="region of interest" description="Disordered" evidence="2">
    <location>
        <begin position="581"/>
        <end position="601"/>
    </location>
</feature>
<dbReference type="SUPFAM" id="SSF64268">
    <property type="entry name" value="PX domain"/>
    <property type="match status" value="1"/>
</dbReference>
<evidence type="ECO:0000256" key="1">
    <source>
        <dbReference type="ARBA" id="ARBA00010883"/>
    </source>
</evidence>
<sequence>MGVQREVTVSDDHSTTALQYLGITLGVLFFIRLILPFITLLTLITLVFFALLAAGSVIIRLPKQDDQNLRTQFPRFAFTRSDDWDREAEIIKLNDTFDEPEWSTDFNRSTDTIVRYVLRDFVLTWFRSISQSDGFPNELRLQLRHAFLQLENRAKDIDVSKLLIIDIVPLITKHLTNVSTADETVVGEKNISGSAELELKVAKEYDHISKVHQFISLKSADSEKDKKAYARDRVSKIIEYILPKNELDSAPLQVLVRELMSNIVLFPLLRLLSDPDFWNQVIVKFSAATLKDRDQVRELRNAIEEQYNNPNSKILKAEPHGPLFDSKITPQMKQPEFQKYIKNIDTSKSALSLKQLKYYIAVQISRTHRINSKSDRFLKYTKRLNIAKDRIDKRIILLSSSTANSHERQESPSVLNRDVGSFISSLTLTQILGNPSSLSFFMEFMEQRSRTILLQYWLTVQGIKDPLEDPHNPDYEEELSSSTELGDADDIKLIFSTFFDKDIMKISKRTYQEVKEFTQGTERSIEKYLRVRKLILMLQIEVFKRMEDRDLPDFKSSDLFLKLLASETFEQSLINEVDDLHEHGLGGEDDDGESDMPVIGEADDSMDGSFFDLENALTDILNKDHSGTVLPSEPSSEALSKKSADALKTDLFGSEEDGFLDQKPLFDDRDDIDDEDGIDDLEGGDIDADPNFFQVSHDVLISKEGIAQLNQDIEKLTKQSEMLDPLILKAELTNNSNELRLLKKSKTSYQREIESKELLRQQLIVQENENSLYGKTNVAIDSWIKARSRGRDYIVYLIEIEKAPSQDDGASTTWMVGRRFNQFYKLNEILREQCPEVDTISFPKKKLVLKFQQKSLIDERRAQLQRYIQQLLEMPTVCQNKEFRKFLTAEEYKAPSSGLLSQSTELKGAAKNLYNGLYSGIDILSSKTSSVKTNDEIDDTLSEQGGQAEDMRKELENYESERATSKSFVKPITDLFIALFPLNSTNSWLRGRAIIVVLQQVLGSTIEKYIKGQVSGFASEAKMIEVVSMLQGILWPDGYFMKSGVPRTTPEKMKCKREARLLLEALMMDTLPKFVGQSGAKNASSRLYCMLQNEILNTNLVYEILDIVLEALFPGSIQGN</sequence>
<keyword evidence="3" id="KW-0472">Membrane</keyword>
<evidence type="ECO:0000313" key="8">
    <source>
        <dbReference type="Proteomes" id="UP000189513"/>
    </source>
</evidence>
<feature type="domain" description="PX" evidence="5">
    <location>
        <begin position="774"/>
        <end position="894"/>
    </location>
</feature>
<evidence type="ECO:0000259" key="5">
    <source>
        <dbReference type="PROSITE" id="PS50195"/>
    </source>
</evidence>
<dbReference type="AlphaFoldDB" id="A0A1V2L4G1"/>
<evidence type="ECO:0000256" key="2">
    <source>
        <dbReference type="SAM" id="MobiDB-lite"/>
    </source>
</evidence>
<dbReference type="Proteomes" id="UP000189513">
    <property type="component" value="Unassembled WGS sequence"/>
</dbReference>
<reference evidence="8" key="1">
    <citation type="journal article" date="2017" name="Genome Announc.">
        <title>Genome sequences of Cyberlindnera fabianii 65, Pichia kudriavzevii 129, and Saccharomyces cerevisiae 131 isolated from fermented masau fruits in Zimbabwe.</title>
        <authorList>
            <person name="van Rijswijck I.M.H."/>
            <person name="Derks M.F.L."/>
            <person name="Abee T."/>
            <person name="de Ridder D."/>
            <person name="Smid E.J."/>
        </authorList>
    </citation>
    <scope>NUCLEOTIDE SEQUENCE [LARGE SCALE GENOMIC DNA]</scope>
    <source>
        <strain evidence="8">65</strain>
    </source>
</reference>
<dbReference type="PROSITE" id="PS51207">
    <property type="entry name" value="PXA"/>
    <property type="match status" value="1"/>
</dbReference>
<dbReference type="InterPro" id="IPR036871">
    <property type="entry name" value="PX_dom_sf"/>
</dbReference>
<dbReference type="SMART" id="SM00315">
    <property type="entry name" value="RGS"/>
    <property type="match status" value="1"/>
</dbReference>
<dbReference type="Pfam" id="PF08628">
    <property type="entry name" value="Nexin_C"/>
    <property type="match status" value="1"/>
</dbReference>
<dbReference type="PROSITE" id="PS50195">
    <property type="entry name" value="PX"/>
    <property type="match status" value="1"/>
</dbReference>
<dbReference type="Pfam" id="PF02194">
    <property type="entry name" value="PXA"/>
    <property type="match status" value="1"/>
</dbReference>
<accession>A0A1V2L4G1</accession>
<dbReference type="OMA" id="AMYVVEV"/>
<feature type="transmembrane region" description="Helical" evidence="3">
    <location>
        <begin position="40"/>
        <end position="61"/>
    </location>
</feature>
<evidence type="ECO:0000256" key="3">
    <source>
        <dbReference type="SAM" id="Phobius"/>
    </source>
</evidence>
<name>A0A1V2L4G1_CYBFA</name>
<feature type="transmembrane region" description="Helical" evidence="3">
    <location>
        <begin position="17"/>
        <end position="35"/>
    </location>
</feature>
<dbReference type="STRING" id="36022.A0A1V2L4G1"/>
<dbReference type="Gene3D" id="1.10.167.10">
    <property type="entry name" value="Regulator of G-protein Signalling 4, domain 2"/>
    <property type="match status" value="1"/>
</dbReference>
<dbReference type="InterPro" id="IPR013937">
    <property type="entry name" value="Sorting_nexin_C"/>
</dbReference>
<dbReference type="SMART" id="SM00313">
    <property type="entry name" value="PXA"/>
    <property type="match status" value="1"/>
</dbReference>
<dbReference type="PROSITE" id="PS50132">
    <property type="entry name" value="RGS"/>
    <property type="match status" value="1"/>
</dbReference>